<accession>A0A4Z1SYY9</accession>
<evidence type="ECO:0000256" key="8">
    <source>
        <dbReference type="ARBA" id="ARBA00023273"/>
    </source>
</evidence>
<dbReference type="AlphaFoldDB" id="A0A4Z1SYY9"/>
<evidence type="ECO:0000256" key="4">
    <source>
        <dbReference type="ARBA" id="ARBA00022490"/>
    </source>
</evidence>
<evidence type="ECO:0000256" key="1">
    <source>
        <dbReference type="ARBA" id="ARBA00004430"/>
    </source>
</evidence>
<reference evidence="9 10" key="1">
    <citation type="submission" date="2019-05" db="EMBL/GenBank/DDBJ databases">
        <title>The compact genome of Giardia muris reveals important steps in the evolution of intestinal protozoan parasites.</title>
        <authorList>
            <person name="Xu F."/>
            <person name="Jimenez-Gonzalez A."/>
            <person name="Einarsson E."/>
            <person name="Astvaldsson A."/>
            <person name="Peirasmaki D."/>
            <person name="Eckmann L."/>
            <person name="Andersson J.O."/>
            <person name="Svard S.G."/>
            <person name="Jerlstrom-Hultqvist J."/>
        </authorList>
    </citation>
    <scope>NUCLEOTIDE SEQUENCE [LARGE SCALE GENOMIC DNA]</scope>
    <source>
        <strain evidence="9 10">Roberts-Thomson</strain>
    </source>
</reference>
<dbReference type="InterPro" id="IPR021897">
    <property type="entry name" value="FAP206"/>
</dbReference>
<dbReference type="VEuPathDB" id="GiardiaDB:GMRT_13234"/>
<dbReference type="GO" id="GO:0036064">
    <property type="term" value="C:ciliary basal body"/>
    <property type="evidence" value="ECO:0007669"/>
    <property type="project" value="TreeGrafter"/>
</dbReference>
<dbReference type="Proteomes" id="UP000315496">
    <property type="component" value="Chromosome 2"/>
</dbReference>
<name>A0A4Z1SYY9_GIAMU</name>
<keyword evidence="10" id="KW-1185">Reference proteome</keyword>
<evidence type="ECO:0000256" key="2">
    <source>
        <dbReference type="ARBA" id="ARBA00010500"/>
    </source>
</evidence>
<keyword evidence="5" id="KW-0970">Cilium biogenesis/degradation</keyword>
<comment type="subcellular location">
    <subcellularLocation>
        <location evidence="1">Cytoplasm</location>
        <location evidence="1">Cytoskeleton</location>
        <location evidence="1">Cilium axoneme</location>
    </subcellularLocation>
</comment>
<organism evidence="9 10">
    <name type="scientific">Giardia muris</name>
    <dbReference type="NCBI Taxonomy" id="5742"/>
    <lineage>
        <taxon>Eukaryota</taxon>
        <taxon>Metamonada</taxon>
        <taxon>Diplomonadida</taxon>
        <taxon>Hexamitidae</taxon>
        <taxon>Giardiinae</taxon>
        <taxon>Giardia</taxon>
    </lineage>
</organism>
<dbReference type="PANTHER" id="PTHR21442:SF0">
    <property type="entry name" value="CILIA- AND FLAGELLA-ASSOCIATED PROTEIN 206"/>
    <property type="match status" value="1"/>
</dbReference>
<evidence type="ECO:0000256" key="5">
    <source>
        <dbReference type="ARBA" id="ARBA00022794"/>
    </source>
</evidence>
<keyword evidence="6" id="KW-0969">Cilium</keyword>
<keyword evidence="4" id="KW-0963">Cytoplasm</keyword>
<dbReference type="PANTHER" id="PTHR21442">
    <property type="entry name" value="CILIA- AND FLAGELLA-ASSOCIATED PROTEIN 206"/>
    <property type="match status" value="1"/>
</dbReference>
<dbReference type="GO" id="GO:0005930">
    <property type="term" value="C:axoneme"/>
    <property type="evidence" value="ECO:0007669"/>
    <property type="project" value="UniProtKB-SubCell"/>
</dbReference>
<comment type="caution">
    <text evidence="9">The sequence shown here is derived from an EMBL/GenBank/DDBJ whole genome shotgun (WGS) entry which is preliminary data.</text>
</comment>
<evidence type="ECO:0000256" key="3">
    <source>
        <dbReference type="ARBA" id="ARBA00021602"/>
    </source>
</evidence>
<evidence type="ECO:0000313" key="10">
    <source>
        <dbReference type="Proteomes" id="UP000315496"/>
    </source>
</evidence>
<dbReference type="GO" id="GO:0030030">
    <property type="term" value="P:cell projection organization"/>
    <property type="evidence" value="ECO:0007669"/>
    <property type="project" value="UniProtKB-KW"/>
</dbReference>
<dbReference type="OrthoDB" id="10251073at2759"/>
<evidence type="ECO:0000256" key="7">
    <source>
        <dbReference type="ARBA" id="ARBA00023212"/>
    </source>
</evidence>
<keyword evidence="7" id="KW-0206">Cytoskeleton</keyword>
<dbReference type="GO" id="GO:0003356">
    <property type="term" value="P:regulation of cilium beat frequency"/>
    <property type="evidence" value="ECO:0007669"/>
    <property type="project" value="TreeGrafter"/>
</dbReference>
<keyword evidence="8" id="KW-0966">Cell projection</keyword>
<evidence type="ECO:0000313" key="9">
    <source>
        <dbReference type="EMBL" id="TNJ28708.1"/>
    </source>
</evidence>
<sequence>MNSEASTSLATQLVQKSRDAGIELSDFMATFIVEYLLLSLRLTSLARTDFDRVLDLSLSLLLGFKGPNTAPSDILSHTLQLLSAHSSELAGYHEQSIRARDRLNTRYQEVYSRVCTLDTPEQIMGAFEDLLKDVHMPLSLGQGHVDAQVLTAALKLSLSSVLSPSDVLVFKDILVNESTQPDQLVELIEVASGVTVVGDPPTAQLQALEHSIATLVRAVETQYTQICGVFTGSVLPLLLYNNETGISGDRIALAKARETMMYAINRLAIVKAFASFLREARGLAELVGTTAESLRSEVTTLHKLLAEKESVPKVYVYPKFTAVARQNRTLALACQSFAHLKQWHTKLMSFIDDYAFTILPEASAKTPLYTMEDLDQARQWVQKTYQSFDLATTTPTKEPGSRVLRFGVNISTKAKPGSAHPPYIKSLGSFSPLDSEALFGTTYLFGGFDPFFLMNPVTSWPGVPIPVVIPGFSTSLTKAGEIQPIGSACLSISADQTELVQMLHISPSDLASQILCMAEDDGYGLVAFSSILTRSAFATNPPLLMASILALSLSSPEFLPLVILLDLCRVSHVLGGDAFNRSREALVTEYGEFHVAILPASHLNSSHEELSQGNLQSLLIAPSEALQPQVDPCGFIRGVPSFISLFTKVVVSRQLAFAGALAEDAETSIFGAQYVLKELLDTSFLKQYESLCANGPLARWREVERTYSMIGPDDLIPLGADGTPKPNFDKINKAPSKGTSLTGGLPQEIAIQTPLHFYERNIVPGYTSSEWELRARALRIYQIQQKRTHTTQTSATTFKTVKATETVESTDAATQSKVDAATHATSHFRFIHRPLPASLSDSIADRALMNAGVVKRTSETTMSLNLDDVAKKAEEFRRLREKAKATMGQSGSKHD</sequence>
<proteinExistence type="inferred from homology"/>
<gene>
    <name evidence="9" type="ORF">GMRT_13234</name>
</gene>
<dbReference type="EMBL" id="VDLU01000002">
    <property type="protein sequence ID" value="TNJ28708.1"/>
    <property type="molecule type" value="Genomic_DNA"/>
</dbReference>
<comment type="similarity">
    <text evidence="2">Belongs to the CFAP206 family.</text>
</comment>
<evidence type="ECO:0000256" key="6">
    <source>
        <dbReference type="ARBA" id="ARBA00023069"/>
    </source>
</evidence>
<protein>
    <recommendedName>
        <fullName evidence="3">Cilia- and flagella-associated protein 206</fullName>
    </recommendedName>
</protein>